<accession>A0A1G2RMM1</accession>
<evidence type="ECO:0000256" key="1">
    <source>
        <dbReference type="SAM" id="Phobius"/>
    </source>
</evidence>
<name>A0A1G2RMM1_9BACT</name>
<sequence length="171" mass="18813">MRAMKGFTLVEVLVAISILAISAGLIFTLFHAMVTLVPESSSRLEAYYLAQEGVEIARNVRDTNFAKIVAAEPGINWLDGLDACEAGCEADYKSEGLVPTTDRFLLFSGGFYEYGGSGEETRFKRTISVDPEGGDPLTATKADVEVQVSWEERGRTHTVQVSTQIHNWLEF</sequence>
<gene>
    <name evidence="2" type="ORF">A2940_00420</name>
</gene>
<evidence type="ECO:0008006" key="4">
    <source>
        <dbReference type="Google" id="ProtNLM"/>
    </source>
</evidence>
<proteinExistence type="predicted"/>
<organism evidence="2 3">
    <name type="scientific">Candidatus Wildermuthbacteria bacterium RIFCSPLOWO2_01_FULL_48_29</name>
    <dbReference type="NCBI Taxonomy" id="1802462"/>
    <lineage>
        <taxon>Bacteria</taxon>
        <taxon>Candidatus Wildermuthiibacteriota</taxon>
    </lineage>
</organism>
<dbReference type="NCBIfam" id="TIGR02532">
    <property type="entry name" value="IV_pilin_GFxxxE"/>
    <property type="match status" value="1"/>
</dbReference>
<dbReference type="Proteomes" id="UP000178421">
    <property type="component" value="Unassembled WGS sequence"/>
</dbReference>
<dbReference type="EMBL" id="MHUH01000005">
    <property type="protein sequence ID" value="OHA74103.1"/>
    <property type="molecule type" value="Genomic_DNA"/>
</dbReference>
<comment type="caution">
    <text evidence="2">The sequence shown here is derived from an EMBL/GenBank/DDBJ whole genome shotgun (WGS) entry which is preliminary data.</text>
</comment>
<dbReference type="InterPro" id="IPR012902">
    <property type="entry name" value="N_methyl_site"/>
</dbReference>
<dbReference type="Pfam" id="PF07963">
    <property type="entry name" value="N_methyl"/>
    <property type="match status" value="1"/>
</dbReference>
<keyword evidence="1" id="KW-1133">Transmembrane helix</keyword>
<evidence type="ECO:0000313" key="2">
    <source>
        <dbReference type="EMBL" id="OHA74103.1"/>
    </source>
</evidence>
<dbReference type="AlphaFoldDB" id="A0A1G2RMM1"/>
<feature type="transmembrane region" description="Helical" evidence="1">
    <location>
        <begin position="12"/>
        <end position="34"/>
    </location>
</feature>
<protein>
    <recommendedName>
        <fullName evidence="4">Prepilin-type N-terminal cleavage/methylation domain-containing protein</fullName>
    </recommendedName>
</protein>
<evidence type="ECO:0000313" key="3">
    <source>
        <dbReference type="Proteomes" id="UP000178421"/>
    </source>
</evidence>
<reference evidence="2 3" key="1">
    <citation type="journal article" date="2016" name="Nat. Commun.">
        <title>Thousands of microbial genomes shed light on interconnected biogeochemical processes in an aquifer system.</title>
        <authorList>
            <person name="Anantharaman K."/>
            <person name="Brown C.T."/>
            <person name="Hug L.A."/>
            <person name="Sharon I."/>
            <person name="Castelle C.J."/>
            <person name="Probst A.J."/>
            <person name="Thomas B.C."/>
            <person name="Singh A."/>
            <person name="Wilkins M.J."/>
            <person name="Karaoz U."/>
            <person name="Brodie E.L."/>
            <person name="Williams K.H."/>
            <person name="Hubbard S.S."/>
            <person name="Banfield J.F."/>
        </authorList>
    </citation>
    <scope>NUCLEOTIDE SEQUENCE [LARGE SCALE GENOMIC DNA]</scope>
</reference>
<keyword evidence="1" id="KW-0472">Membrane</keyword>
<keyword evidence="1" id="KW-0812">Transmembrane</keyword>
<dbReference type="PROSITE" id="PS00409">
    <property type="entry name" value="PROKAR_NTER_METHYL"/>
    <property type="match status" value="1"/>
</dbReference>